<gene>
    <name evidence="1" type="ORF">M413DRAFT_439594</name>
</gene>
<name>A0A0C3CUU2_HEBCY</name>
<evidence type="ECO:0000313" key="2">
    <source>
        <dbReference type="Proteomes" id="UP000053424"/>
    </source>
</evidence>
<dbReference type="Proteomes" id="UP000053424">
    <property type="component" value="Unassembled WGS sequence"/>
</dbReference>
<accession>A0A0C3CUU2</accession>
<proteinExistence type="predicted"/>
<dbReference type="HOGENOM" id="CLU_2831459_0_0_1"/>
<dbReference type="AlphaFoldDB" id="A0A0C3CUU2"/>
<protein>
    <submittedName>
        <fullName evidence="1">Uncharacterized protein</fullName>
    </submittedName>
</protein>
<reference evidence="1 2" key="1">
    <citation type="submission" date="2014-04" db="EMBL/GenBank/DDBJ databases">
        <authorList>
            <consortium name="DOE Joint Genome Institute"/>
            <person name="Kuo A."/>
            <person name="Gay G."/>
            <person name="Dore J."/>
            <person name="Kohler A."/>
            <person name="Nagy L.G."/>
            <person name="Floudas D."/>
            <person name="Copeland A."/>
            <person name="Barry K.W."/>
            <person name="Cichocki N."/>
            <person name="Veneault-Fourrey C."/>
            <person name="LaButti K."/>
            <person name="Lindquist E.A."/>
            <person name="Lipzen A."/>
            <person name="Lundell T."/>
            <person name="Morin E."/>
            <person name="Murat C."/>
            <person name="Sun H."/>
            <person name="Tunlid A."/>
            <person name="Henrissat B."/>
            <person name="Grigoriev I.V."/>
            <person name="Hibbett D.S."/>
            <person name="Martin F."/>
            <person name="Nordberg H.P."/>
            <person name="Cantor M.N."/>
            <person name="Hua S.X."/>
        </authorList>
    </citation>
    <scope>NUCLEOTIDE SEQUENCE [LARGE SCALE GENOMIC DNA]</scope>
    <source>
        <strain evidence="2">h7</strain>
    </source>
</reference>
<dbReference type="EMBL" id="KN831769">
    <property type="protein sequence ID" value="KIM47899.1"/>
    <property type="molecule type" value="Genomic_DNA"/>
</dbReference>
<sequence>MLSNTLTLDDEEAVQKELFALREAIWAPPETRIELPSVPSEYPMSVGTKGVLYLHSFIHRPSDLSI</sequence>
<keyword evidence="2" id="KW-1185">Reference proteome</keyword>
<organism evidence="1 2">
    <name type="scientific">Hebeloma cylindrosporum</name>
    <dbReference type="NCBI Taxonomy" id="76867"/>
    <lineage>
        <taxon>Eukaryota</taxon>
        <taxon>Fungi</taxon>
        <taxon>Dikarya</taxon>
        <taxon>Basidiomycota</taxon>
        <taxon>Agaricomycotina</taxon>
        <taxon>Agaricomycetes</taxon>
        <taxon>Agaricomycetidae</taxon>
        <taxon>Agaricales</taxon>
        <taxon>Agaricineae</taxon>
        <taxon>Hymenogastraceae</taxon>
        <taxon>Hebeloma</taxon>
    </lineage>
</organism>
<evidence type="ECO:0000313" key="1">
    <source>
        <dbReference type="EMBL" id="KIM47899.1"/>
    </source>
</evidence>
<reference evidence="2" key="2">
    <citation type="submission" date="2015-01" db="EMBL/GenBank/DDBJ databases">
        <title>Evolutionary Origins and Diversification of the Mycorrhizal Mutualists.</title>
        <authorList>
            <consortium name="DOE Joint Genome Institute"/>
            <consortium name="Mycorrhizal Genomics Consortium"/>
            <person name="Kohler A."/>
            <person name="Kuo A."/>
            <person name="Nagy L.G."/>
            <person name="Floudas D."/>
            <person name="Copeland A."/>
            <person name="Barry K.W."/>
            <person name="Cichocki N."/>
            <person name="Veneault-Fourrey C."/>
            <person name="LaButti K."/>
            <person name="Lindquist E.A."/>
            <person name="Lipzen A."/>
            <person name="Lundell T."/>
            <person name="Morin E."/>
            <person name="Murat C."/>
            <person name="Riley R."/>
            <person name="Ohm R."/>
            <person name="Sun H."/>
            <person name="Tunlid A."/>
            <person name="Henrissat B."/>
            <person name="Grigoriev I.V."/>
            <person name="Hibbett D.S."/>
            <person name="Martin F."/>
        </authorList>
    </citation>
    <scope>NUCLEOTIDE SEQUENCE [LARGE SCALE GENOMIC DNA]</scope>
    <source>
        <strain evidence="2">h7</strain>
    </source>
</reference>